<dbReference type="Proteomes" id="UP001528912">
    <property type="component" value="Unassembled WGS sequence"/>
</dbReference>
<protein>
    <submittedName>
        <fullName evidence="3">DUF222 domain-containing protein</fullName>
    </submittedName>
</protein>
<dbReference type="EMBL" id="JAROAV010000030">
    <property type="protein sequence ID" value="MDF8264935.1"/>
    <property type="molecule type" value="Genomic_DNA"/>
</dbReference>
<evidence type="ECO:0000259" key="2">
    <source>
        <dbReference type="SMART" id="SM00507"/>
    </source>
</evidence>
<gene>
    <name evidence="3" type="ORF">P4R38_11830</name>
</gene>
<sequence length="445" mass="46259">MVIETSPAAVPGRVSAVVRGAPTALGALSSVLSRVDHAGLWALSGAALEELLVSAAAVRAALDRVEVAAVREGLARGLPAEHGYGAVDWVRRCQQRAGGAAVADPAHVARLLRVAATAERDAAQQVWQQFATGHLSLGKADQVARFEREMSPIVSTDDAQSAVADLVRAASDSADGTGLTPRGLRTAIRYAGELMKPEPALDAEHDARARARSLVKQPGPAGLCEYRLLLDPDGSAVVDAAVAALSAPVPGPHGEPDPRSAALRRADALVEVVRRGVSSPGAAPKTSKAQVVVTMTLGELLSRMPAAQPQGAGVTATGEVLSASEVRRHACDAGIVPMVLGSAGEVLDVGAQVRLFTTAQRLALWRRDRGCSYPGCTIPAQWCDAHHVVWWSRGGPTDLSNAALLCGRHHTVVHRRDLAAQVTPTGVVWDLVPGSGAGPPWQAAR</sequence>
<reference evidence="3 4" key="1">
    <citation type="submission" date="2023-03" db="EMBL/GenBank/DDBJ databases">
        <title>YIM 133296 draft genome.</title>
        <authorList>
            <person name="Xiong L."/>
        </authorList>
    </citation>
    <scope>NUCLEOTIDE SEQUENCE [LARGE SCALE GENOMIC DNA]</scope>
    <source>
        <strain evidence="3 4">YIM 133296</strain>
    </source>
</reference>
<comment type="similarity">
    <text evidence="1">Belongs to the Rv1128c/1148c/1588c/1702c/1945/3466 family.</text>
</comment>
<name>A0ABT6C7S8_9MICO</name>
<proteinExistence type="inferred from homology"/>
<dbReference type="Pfam" id="PF02720">
    <property type="entry name" value="DUF222"/>
    <property type="match status" value="1"/>
</dbReference>
<dbReference type="InterPro" id="IPR003615">
    <property type="entry name" value="HNH_nuc"/>
</dbReference>
<comment type="caution">
    <text evidence="3">The sequence shown here is derived from an EMBL/GenBank/DDBJ whole genome shotgun (WGS) entry which is preliminary data.</text>
</comment>
<dbReference type="InterPro" id="IPR003870">
    <property type="entry name" value="DUF222"/>
</dbReference>
<organism evidence="3 4">
    <name type="scientific">Luteipulveratus flavus</name>
    <dbReference type="NCBI Taxonomy" id="3031728"/>
    <lineage>
        <taxon>Bacteria</taxon>
        <taxon>Bacillati</taxon>
        <taxon>Actinomycetota</taxon>
        <taxon>Actinomycetes</taxon>
        <taxon>Micrococcales</taxon>
        <taxon>Dermacoccaceae</taxon>
        <taxon>Luteipulveratus</taxon>
    </lineage>
</organism>
<dbReference type="Pfam" id="PF01844">
    <property type="entry name" value="HNH"/>
    <property type="match status" value="1"/>
</dbReference>
<dbReference type="SMART" id="SM00507">
    <property type="entry name" value="HNHc"/>
    <property type="match status" value="1"/>
</dbReference>
<dbReference type="InterPro" id="IPR002711">
    <property type="entry name" value="HNH"/>
</dbReference>
<evidence type="ECO:0000256" key="1">
    <source>
        <dbReference type="ARBA" id="ARBA00023450"/>
    </source>
</evidence>
<feature type="domain" description="HNH nuclease" evidence="2">
    <location>
        <begin position="359"/>
        <end position="411"/>
    </location>
</feature>
<evidence type="ECO:0000313" key="3">
    <source>
        <dbReference type="EMBL" id="MDF8264935.1"/>
    </source>
</evidence>
<keyword evidence="4" id="KW-1185">Reference proteome</keyword>
<accession>A0ABT6C7S8</accession>
<dbReference type="Gene3D" id="1.10.30.50">
    <property type="match status" value="1"/>
</dbReference>
<dbReference type="RefSeq" id="WP_277192322.1">
    <property type="nucleotide sequence ID" value="NZ_JAROAV010000030.1"/>
</dbReference>
<evidence type="ECO:0000313" key="4">
    <source>
        <dbReference type="Proteomes" id="UP001528912"/>
    </source>
</evidence>
<dbReference type="CDD" id="cd00085">
    <property type="entry name" value="HNHc"/>
    <property type="match status" value="1"/>
</dbReference>